<comment type="subunit">
    <text evidence="6">Consists of a catalytic RNA component and at least 4-5 protein subunits.</text>
</comment>
<reference evidence="8" key="1">
    <citation type="journal article" date="2014" name="Int. J. Syst. Evol. Microbiol.">
        <title>Complete genome sequence of Corynebacterium casei LMG S-19264T (=DSM 44701T), isolated from a smear-ripened cheese.</title>
        <authorList>
            <consortium name="US DOE Joint Genome Institute (JGI-PGF)"/>
            <person name="Walter F."/>
            <person name="Albersmeier A."/>
            <person name="Kalinowski J."/>
            <person name="Ruckert C."/>
        </authorList>
    </citation>
    <scope>NUCLEOTIDE SEQUENCE</scope>
    <source>
        <strain evidence="8">JCM 19596</strain>
    </source>
</reference>
<dbReference type="RefSeq" id="WP_188975716.1">
    <property type="nucleotide sequence ID" value="NZ_BMPG01000001.1"/>
</dbReference>
<comment type="similarity">
    <text evidence="6">Belongs to the eukaryotic/archaeal RNase P protein component 1 family.</text>
</comment>
<dbReference type="SMART" id="SM00538">
    <property type="entry name" value="POP4"/>
    <property type="match status" value="1"/>
</dbReference>
<dbReference type="OrthoDB" id="39019at2157"/>
<gene>
    <name evidence="6" type="primary">rnp1</name>
    <name evidence="8" type="ORF">GCM10009039_06120</name>
</gene>
<evidence type="ECO:0000256" key="1">
    <source>
        <dbReference type="ARBA" id="ARBA00022490"/>
    </source>
</evidence>
<organism evidence="8 9">
    <name type="scientific">Halocalculus aciditolerans</name>
    <dbReference type="NCBI Taxonomy" id="1383812"/>
    <lineage>
        <taxon>Archaea</taxon>
        <taxon>Methanobacteriati</taxon>
        <taxon>Methanobacteriota</taxon>
        <taxon>Stenosarchaea group</taxon>
        <taxon>Halobacteria</taxon>
        <taxon>Halobacteriales</taxon>
        <taxon>Halobacteriaceae</taxon>
        <taxon>Halocalculus</taxon>
    </lineage>
</organism>
<dbReference type="SUPFAM" id="SSF101744">
    <property type="entry name" value="Rof/RNase P subunit-like"/>
    <property type="match status" value="1"/>
</dbReference>
<evidence type="ECO:0000256" key="5">
    <source>
        <dbReference type="ARBA" id="ARBA00022801"/>
    </source>
</evidence>
<sequence>MPLTPETLTRHELAGLHVEVVESTDPSRVGLSGRIVRETMNTLVIEAGGEGEPGVRQVEAAERSSAGRPGGEAASRKQVPKRGTVFEFRLTDESAATREGAGTASEPVSGESHTAGYGAAYVTVDGVELLSRPALRSENGVDSKWQ</sequence>
<evidence type="ECO:0000313" key="8">
    <source>
        <dbReference type="EMBL" id="GGL50675.1"/>
    </source>
</evidence>
<evidence type="ECO:0000256" key="4">
    <source>
        <dbReference type="ARBA" id="ARBA00022759"/>
    </source>
</evidence>
<proteinExistence type="inferred from homology"/>
<dbReference type="InterPro" id="IPR023534">
    <property type="entry name" value="Rof/RNase_P-like"/>
</dbReference>
<dbReference type="Pfam" id="PF01868">
    <property type="entry name" value="RNase_P-MRP_p29"/>
    <property type="match status" value="1"/>
</dbReference>
<comment type="subcellular location">
    <subcellularLocation>
        <location evidence="6">Cytoplasm</location>
    </subcellularLocation>
</comment>
<keyword evidence="5 6" id="KW-0378">Hydrolase</keyword>
<evidence type="ECO:0000256" key="2">
    <source>
        <dbReference type="ARBA" id="ARBA00022694"/>
    </source>
</evidence>
<name>A0A830F365_9EURY</name>
<comment type="function">
    <text evidence="6">Part of ribonuclease P, a protein complex that generates mature tRNA molecules by cleaving their 5'-ends.</text>
</comment>
<dbReference type="InterPro" id="IPR002730">
    <property type="entry name" value="Rpp29/RNP1"/>
</dbReference>
<dbReference type="AlphaFoldDB" id="A0A830F365"/>
<dbReference type="Proteomes" id="UP000607197">
    <property type="component" value="Unassembled WGS sequence"/>
</dbReference>
<feature type="region of interest" description="Disordered" evidence="7">
    <location>
        <begin position="49"/>
        <end position="114"/>
    </location>
</feature>
<dbReference type="InterPro" id="IPR036980">
    <property type="entry name" value="RNase_P/MRP_Rpp29_sf"/>
</dbReference>
<keyword evidence="9" id="KW-1185">Reference proteome</keyword>
<protein>
    <recommendedName>
        <fullName evidence="6">Ribonuclease P protein component 1</fullName>
        <shortName evidence="6">RNase P component 1</shortName>
        <ecNumber evidence="6">3.1.26.5</ecNumber>
    </recommendedName>
    <alternativeName>
        <fullName evidence="6">Rpp29</fullName>
    </alternativeName>
</protein>
<comment type="caution">
    <text evidence="8">The sequence shown here is derived from an EMBL/GenBank/DDBJ whole genome shotgun (WGS) entry which is preliminary data.</text>
</comment>
<keyword evidence="2 6" id="KW-0819">tRNA processing</keyword>
<evidence type="ECO:0000256" key="3">
    <source>
        <dbReference type="ARBA" id="ARBA00022722"/>
    </source>
</evidence>
<evidence type="ECO:0000313" key="9">
    <source>
        <dbReference type="Proteomes" id="UP000607197"/>
    </source>
</evidence>
<dbReference type="GO" id="GO:0001682">
    <property type="term" value="P:tRNA 5'-leader removal"/>
    <property type="evidence" value="ECO:0007669"/>
    <property type="project" value="UniProtKB-UniRule"/>
</dbReference>
<dbReference type="GO" id="GO:0030677">
    <property type="term" value="C:ribonuclease P complex"/>
    <property type="evidence" value="ECO:0007669"/>
    <property type="project" value="UniProtKB-UniRule"/>
</dbReference>
<comment type="catalytic activity">
    <reaction evidence="6">
        <text>Endonucleolytic cleavage of RNA, removing 5'-extranucleotides from tRNA precursor.</text>
        <dbReference type="EC" id="3.1.26.5"/>
    </reaction>
</comment>
<dbReference type="GO" id="GO:0004526">
    <property type="term" value="F:ribonuclease P activity"/>
    <property type="evidence" value="ECO:0007669"/>
    <property type="project" value="UniProtKB-UniRule"/>
</dbReference>
<evidence type="ECO:0000256" key="6">
    <source>
        <dbReference type="HAMAP-Rule" id="MF_00754"/>
    </source>
</evidence>
<dbReference type="EMBL" id="BMPG01000001">
    <property type="protein sequence ID" value="GGL50675.1"/>
    <property type="molecule type" value="Genomic_DNA"/>
</dbReference>
<dbReference type="GO" id="GO:0005737">
    <property type="term" value="C:cytoplasm"/>
    <property type="evidence" value="ECO:0007669"/>
    <property type="project" value="UniProtKB-SubCell"/>
</dbReference>
<keyword evidence="4 6" id="KW-0255">Endonuclease</keyword>
<dbReference type="Gene3D" id="2.30.30.210">
    <property type="entry name" value="Ribonuclease P/MRP, subunit p29"/>
    <property type="match status" value="1"/>
</dbReference>
<evidence type="ECO:0000256" key="7">
    <source>
        <dbReference type="SAM" id="MobiDB-lite"/>
    </source>
</evidence>
<keyword evidence="1 6" id="KW-0963">Cytoplasm</keyword>
<reference evidence="8" key="2">
    <citation type="submission" date="2020-09" db="EMBL/GenBank/DDBJ databases">
        <authorList>
            <person name="Sun Q."/>
            <person name="Ohkuma M."/>
        </authorList>
    </citation>
    <scope>NUCLEOTIDE SEQUENCE</scope>
    <source>
        <strain evidence="8">JCM 19596</strain>
    </source>
</reference>
<dbReference type="GO" id="GO:0003723">
    <property type="term" value="F:RNA binding"/>
    <property type="evidence" value="ECO:0007669"/>
    <property type="project" value="InterPro"/>
</dbReference>
<keyword evidence="3 6" id="KW-0540">Nuclease</keyword>
<dbReference type="InterPro" id="IPR023538">
    <property type="entry name" value="RNP1"/>
</dbReference>
<dbReference type="EC" id="3.1.26.5" evidence="6"/>
<dbReference type="HAMAP" id="MF_00754">
    <property type="entry name" value="RNase_P_1"/>
    <property type="match status" value="1"/>
</dbReference>
<accession>A0A830F365</accession>